<evidence type="ECO:0000256" key="4">
    <source>
        <dbReference type="ARBA" id="ARBA00022729"/>
    </source>
</evidence>
<keyword evidence="4" id="KW-0732">Signal</keyword>
<dbReference type="PANTHER" id="PTHR43649">
    <property type="entry name" value="ARABINOSE-BINDING PROTEIN-RELATED"/>
    <property type="match status" value="1"/>
</dbReference>
<gene>
    <name evidence="5" type="ORF">A33K_18230</name>
</gene>
<accession>A0ABN0FYE5</accession>
<keyword evidence="3" id="KW-0813">Transport</keyword>
<sequence>MMSDALKALARATLENRLGRREFLIRASAMGFSTAVAGIALNAVSTEALAAGGVDFRKHQGKAIKLLLNKHPYVDAMLKNLENFKALTGINVTYDIFPEDVYFDKVTSALASKSSQYDAFMTGAYQTWKYGPARQIVDLNIFLRNPNLTSDAYRWDDVYDGLRTSTAWDGKAGSQLGSAGSKQWALPWGFELNSLSYNKKALDALGMKAPKSLPDLIEKAKAVSKTGKMYGVGVRGSRSWATIHAGFLSGYINYGGKDFTNAGGKIVPAMNSPQSKAFHKMWIDMLKNAGPKNWTNYTWYEVGNDLGAGQSAMIYDADILGYFMNGGSNKEAGNLAYAAFTPNPAAKAPTPNVWIWSFAMSEFSRQKEAAWYFMQWATGTENTTFGATKGDLVDPIRKSIWANPDFQQRLEKSYPGYLKQYQDSIANAKVYFTPQQLFPEFATEWAAMLQQMYGGQVPVDEGLDKLVESLTRQLRDVGLA</sequence>
<comment type="subcellular location">
    <subcellularLocation>
        <location evidence="1">Periplasm</location>
    </subcellularLocation>
</comment>
<evidence type="ECO:0000256" key="1">
    <source>
        <dbReference type="ARBA" id="ARBA00004418"/>
    </source>
</evidence>
<comment type="similarity">
    <text evidence="2">Belongs to the bacterial solute-binding protein 1 family.</text>
</comment>
<evidence type="ECO:0000313" key="5">
    <source>
        <dbReference type="EMBL" id="EIP84959.1"/>
    </source>
</evidence>
<dbReference type="SUPFAM" id="SSF53850">
    <property type="entry name" value="Periplasmic binding protein-like II"/>
    <property type="match status" value="1"/>
</dbReference>
<dbReference type="PROSITE" id="PS51318">
    <property type="entry name" value="TAT"/>
    <property type="match status" value="1"/>
</dbReference>
<dbReference type="InterPro" id="IPR050490">
    <property type="entry name" value="Bact_solute-bd_prot1"/>
</dbReference>
<keyword evidence="6" id="KW-1185">Reference proteome</keyword>
<dbReference type="EMBL" id="JH692069">
    <property type="protein sequence ID" value="EIP84959.1"/>
    <property type="molecule type" value="Genomic_DNA"/>
</dbReference>
<protein>
    <submittedName>
        <fullName evidence="5">Extracellular solute-binding protein, family 1</fullName>
    </submittedName>
</protein>
<evidence type="ECO:0000256" key="2">
    <source>
        <dbReference type="ARBA" id="ARBA00008520"/>
    </source>
</evidence>
<organism evidence="5 6">
    <name type="scientific">Burkholderia humptydooensis MSMB43</name>
    <dbReference type="NCBI Taxonomy" id="441157"/>
    <lineage>
        <taxon>Bacteria</taxon>
        <taxon>Pseudomonadati</taxon>
        <taxon>Pseudomonadota</taxon>
        <taxon>Betaproteobacteria</taxon>
        <taxon>Burkholderiales</taxon>
        <taxon>Burkholderiaceae</taxon>
        <taxon>Burkholderia</taxon>
        <taxon>pseudomallei group</taxon>
    </lineage>
</organism>
<evidence type="ECO:0000256" key="3">
    <source>
        <dbReference type="ARBA" id="ARBA00022448"/>
    </source>
</evidence>
<dbReference type="Gene3D" id="3.40.190.10">
    <property type="entry name" value="Periplasmic binding protein-like II"/>
    <property type="match status" value="2"/>
</dbReference>
<dbReference type="PANTHER" id="PTHR43649:SF34">
    <property type="entry name" value="ABC TRANSPORTER PERIPLASMIC-BINDING PROTEIN YCJN-RELATED"/>
    <property type="match status" value="1"/>
</dbReference>
<name>A0ABN0FYE5_9BURK</name>
<dbReference type="InterPro" id="IPR006059">
    <property type="entry name" value="SBP"/>
</dbReference>
<proteinExistence type="inferred from homology"/>
<dbReference type="Proteomes" id="UP000004682">
    <property type="component" value="Unassembled WGS sequence"/>
</dbReference>
<dbReference type="InterPro" id="IPR006311">
    <property type="entry name" value="TAT_signal"/>
</dbReference>
<evidence type="ECO:0000313" key="6">
    <source>
        <dbReference type="Proteomes" id="UP000004682"/>
    </source>
</evidence>
<dbReference type="Pfam" id="PF01547">
    <property type="entry name" value="SBP_bac_1"/>
    <property type="match status" value="1"/>
</dbReference>
<reference evidence="6" key="1">
    <citation type="journal article" date="2012" name="J. Bacteriol.">
        <title>Revised Genome Sequence of Burkholderia thailandensis MSMB43 with Improved Annotation.</title>
        <authorList>
            <person name="Zhuo Y."/>
            <person name="Liu L."/>
            <person name="Wang Q."/>
            <person name="Liu X."/>
            <person name="Ren B."/>
            <person name="Liu M."/>
            <person name="Ni P."/>
            <person name="Cheng Y.Q."/>
            <person name="Zhang L."/>
        </authorList>
    </citation>
    <scope>NUCLEOTIDE SEQUENCE [LARGE SCALE GENOMIC DNA]</scope>
    <source>
        <strain evidence="6">MSMB43</strain>
    </source>
</reference>